<dbReference type="Pfam" id="PF13944">
    <property type="entry name" value="Calycin_like"/>
    <property type="match status" value="1"/>
</dbReference>
<dbReference type="Proteomes" id="UP000238304">
    <property type="component" value="Chromosome"/>
</dbReference>
<keyword evidence="1" id="KW-0732">Signal</keyword>
<gene>
    <name evidence="3" type="ORF">C4H11_06370</name>
</gene>
<evidence type="ECO:0000259" key="2">
    <source>
        <dbReference type="Pfam" id="PF13944"/>
    </source>
</evidence>
<evidence type="ECO:0000256" key="1">
    <source>
        <dbReference type="SAM" id="SignalP"/>
    </source>
</evidence>
<proteinExistence type="predicted"/>
<dbReference type="RefSeq" id="WP_106040918.1">
    <property type="nucleotide sequence ID" value="NZ_CALHZC010000088.1"/>
</dbReference>
<evidence type="ECO:0000313" key="3">
    <source>
        <dbReference type="EMBL" id="AVM52611.1"/>
    </source>
</evidence>
<dbReference type="Gene3D" id="2.40.128.350">
    <property type="match status" value="1"/>
</dbReference>
<reference evidence="3 4" key="1">
    <citation type="submission" date="2018-02" db="EMBL/GenBank/DDBJ databases">
        <authorList>
            <person name="Holder M.E."/>
            <person name="Ajami N.J."/>
            <person name="Petrosino J.F."/>
        </authorList>
    </citation>
    <scope>NUCLEOTIDE SEQUENCE [LARGE SCALE GENOMIC DNA]</scope>
    <source>
        <strain evidence="3 4">ATCC 33285</strain>
    </source>
</reference>
<name>A0ABN5ILX9_9BACE</name>
<evidence type="ECO:0000313" key="4">
    <source>
        <dbReference type="Proteomes" id="UP000238304"/>
    </source>
</evidence>
<dbReference type="PROSITE" id="PS51257">
    <property type="entry name" value="PROKAR_LIPOPROTEIN"/>
    <property type="match status" value="1"/>
</dbReference>
<feature type="domain" description="Lipocalin-like" evidence="2">
    <location>
        <begin position="39"/>
        <end position="156"/>
    </location>
</feature>
<feature type="signal peptide" evidence="1">
    <location>
        <begin position="1"/>
        <end position="25"/>
    </location>
</feature>
<dbReference type="InterPro" id="IPR024311">
    <property type="entry name" value="Lipocalin-like"/>
</dbReference>
<feature type="chain" id="PRO_5045202316" description="Lipocalin-like domain-containing protein" evidence="1">
    <location>
        <begin position="26"/>
        <end position="157"/>
    </location>
</feature>
<organism evidence="3 4">
    <name type="scientific">Bacteroides zoogleoformans</name>
    <dbReference type="NCBI Taxonomy" id="28119"/>
    <lineage>
        <taxon>Bacteria</taxon>
        <taxon>Pseudomonadati</taxon>
        <taxon>Bacteroidota</taxon>
        <taxon>Bacteroidia</taxon>
        <taxon>Bacteroidales</taxon>
        <taxon>Bacteroidaceae</taxon>
        <taxon>Bacteroides</taxon>
    </lineage>
</organism>
<keyword evidence="4" id="KW-1185">Reference proteome</keyword>
<dbReference type="EMBL" id="CP027231">
    <property type="protein sequence ID" value="AVM52611.1"/>
    <property type="molecule type" value="Genomic_DNA"/>
</dbReference>
<accession>A0ABN5ILX9</accession>
<protein>
    <recommendedName>
        <fullName evidence="2">Lipocalin-like domain-containing protein</fullName>
    </recommendedName>
</protein>
<sequence length="157" mass="16579">MKKFRTMIAMMMAAVSLCVVSTSCGSDKDEPALPAAKSVEGTYKGDLKCTVMGSAQTFNNVTMTLKSVDEATVDITVSDFGEKGMRVAGLVFKGIKVTGADGVYALPQTNFSGKTEAGKSFSGPLQGAFAKEALILKFTLNYGAMPMPMVCEFTGKK</sequence>